<organism evidence="2 3">
    <name type="scientific">Simiduia aestuariiviva</name>
    <dbReference type="NCBI Taxonomy" id="1510459"/>
    <lineage>
        <taxon>Bacteria</taxon>
        <taxon>Pseudomonadati</taxon>
        <taxon>Pseudomonadota</taxon>
        <taxon>Gammaproteobacteria</taxon>
        <taxon>Cellvibrionales</taxon>
        <taxon>Cellvibrionaceae</taxon>
        <taxon>Simiduia</taxon>
    </lineage>
</organism>
<dbReference type="EMBL" id="JACHXZ010000003">
    <property type="protein sequence ID" value="MBB3169003.1"/>
    <property type="molecule type" value="Genomic_DNA"/>
</dbReference>
<dbReference type="Proteomes" id="UP000559987">
    <property type="component" value="Unassembled WGS sequence"/>
</dbReference>
<evidence type="ECO:0000259" key="1">
    <source>
        <dbReference type="PROSITE" id="PS51833"/>
    </source>
</evidence>
<dbReference type="AlphaFoldDB" id="A0A839UMR9"/>
<dbReference type="Pfam" id="PF08668">
    <property type="entry name" value="HDOD"/>
    <property type="match status" value="1"/>
</dbReference>
<comment type="caution">
    <text evidence="2">The sequence shown here is derived from an EMBL/GenBank/DDBJ whole genome shotgun (WGS) entry which is preliminary data.</text>
</comment>
<dbReference type="InterPro" id="IPR052340">
    <property type="entry name" value="RNase_Y/CdgJ"/>
</dbReference>
<dbReference type="PANTHER" id="PTHR33525">
    <property type="match status" value="1"/>
</dbReference>
<keyword evidence="3" id="KW-1185">Reference proteome</keyword>
<sequence length="285" mass="31941">MTVQSPEFAIYSNVIQQVMKGEEQLPSLPAITLRIRKALADPHTSHNQLANLLMQDPSLAALVMKTANSALYKTVAPAKTLNDAVRLLGREIIDQIVMSHSVKSLFVMKSAGLKRLFMMSWQRQAVKTAICILLTQATQFKPTFQPVTGCFLCEIGTLAILSAFNNQPLEPSEQDYIKLCKSYSKSLGLILIKKWQLDDVYTDMIRNAGNWQLPQAPTISAMEIINLALYHSLVIFSHAEDLPPLPALPAYKNLPKKYQQLDDYGLLQLISQHEDAIAEYIDTLR</sequence>
<accession>A0A839UMR9</accession>
<dbReference type="PANTHER" id="PTHR33525:SF3">
    <property type="entry name" value="RIBONUCLEASE Y"/>
    <property type="match status" value="1"/>
</dbReference>
<dbReference type="InterPro" id="IPR013976">
    <property type="entry name" value="HDOD"/>
</dbReference>
<gene>
    <name evidence="2" type="ORF">FHS30_002211</name>
</gene>
<feature type="domain" description="HDOD" evidence="1">
    <location>
        <begin position="25"/>
        <end position="211"/>
    </location>
</feature>
<proteinExistence type="predicted"/>
<protein>
    <submittedName>
        <fullName evidence="2">HD-like signal output (HDOD) protein</fullName>
    </submittedName>
</protein>
<dbReference type="SUPFAM" id="SSF109604">
    <property type="entry name" value="HD-domain/PDEase-like"/>
    <property type="match status" value="1"/>
</dbReference>
<dbReference type="PROSITE" id="PS51833">
    <property type="entry name" value="HDOD"/>
    <property type="match status" value="1"/>
</dbReference>
<dbReference type="RefSeq" id="WP_183910504.1">
    <property type="nucleotide sequence ID" value="NZ_JACHXZ010000003.1"/>
</dbReference>
<name>A0A839UMR9_9GAMM</name>
<evidence type="ECO:0000313" key="2">
    <source>
        <dbReference type="EMBL" id="MBB3169003.1"/>
    </source>
</evidence>
<reference evidence="2 3" key="1">
    <citation type="submission" date="2020-08" db="EMBL/GenBank/DDBJ databases">
        <title>Genomic Encyclopedia of Type Strains, Phase III (KMG-III): the genomes of soil and plant-associated and newly described type strains.</title>
        <authorList>
            <person name="Whitman W."/>
        </authorList>
    </citation>
    <scope>NUCLEOTIDE SEQUENCE [LARGE SCALE GENOMIC DNA]</scope>
    <source>
        <strain evidence="2 3">CECT 8571</strain>
    </source>
</reference>
<dbReference type="Gene3D" id="1.10.3210.10">
    <property type="entry name" value="Hypothetical protein af1432"/>
    <property type="match status" value="1"/>
</dbReference>
<evidence type="ECO:0000313" key="3">
    <source>
        <dbReference type="Proteomes" id="UP000559987"/>
    </source>
</evidence>